<dbReference type="AlphaFoldDB" id="A0A953LVS6"/>
<evidence type="ECO:0000313" key="3">
    <source>
        <dbReference type="EMBL" id="MBZ0155191.1"/>
    </source>
</evidence>
<feature type="region of interest" description="Disordered" evidence="1">
    <location>
        <begin position="164"/>
        <end position="189"/>
    </location>
</feature>
<evidence type="ECO:0000313" key="4">
    <source>
        <dbReference type="Proteomes" id="UP000705867"/>
    </source>
</evidence>
<reference evidence="3" key="2">
    <citation type="submission" date="2021-08" db="EMBL/GenBank/DDBJ databases">
        <authorList>
            <person name="Dalcin Martins P."/>
        </authorList>
    </citation>
    <scope>NUCLEOTIDE SEQUENCE</scope>
    <source>
        <strain evidence="3">MAG_39</strain>
    </source>
</reference>
<dbReference type="Proteomes" id="UP000705867">
    <property type="component" value="Unassembled WGS sequence"/>
</dbReference>
<proteinExistence type="predicted"/>
<accession>A0A953LVS6</accession>
<name>A0A953LVS6_9BACT</name>
<feature type="region of interest" description="Disordered" evidence="1">
    <location>
        <begin position="356"/>
        <end position="376"/>
    </location>
</feature>
<feature type="compositionally biased region" description="Basic and acidic residues" evidence="1">
    <location>
        <begin position="359"/>
        <end position="376"/>
    </location>
</feature>
<evidence type="ECO:0000256" key="2">
    <source>
        <dbReference type="SAM" id="SignalP"/>
    </source>
</evidence>
<sequence>MLAAALALALLLVSRSFAFPDAPIAPRLCRACHLPAPGKGGGAARPSEGQRKNALKKVSTLLFTRLLAKEYEPVKAGEVYSLSAGGEGKVMATHVLFRDNRGRCLRCEIGRHFPKGSVVLLGDRAYRMQKGSGEWVMRRVDAVNGIPVGGEVFIAESFVKAAERAASPPSRKPAPETAAADAAEMSGRERPLPAVKKHTPDLREVTAREATGNVVVMKNEEDRYEVVSTLGELTVHHTFRGHARITVHEVYFASYPRVYLQEIFNVPLAEVKKNSDRFLRGYDGTLGAKMLSAVHRELNPLFDTRIGRRLPSPDERVVTGMRLVGDDFMRYIYVDMNDGQGVPLTDALLIKIIRSEPASPHDKDREGEREERNSQQ</sequence>
<organism evidence="3 4">
    <name type="scientific">Candidatus Nitrobium versatile</name>
    <dbReference type="NCBI Taxonomy" id="2884831"/>
    <lineage>
        <taxon>Bacteria</taxon>
        <taxon>Pseudomonadati</taxon>
        <taxon>Nitrospirota</taxon>
        <taxon>Nitrospiria</taxon>
        <taxon>Nitrospirales</taxon>
        <taxon>Nitrospiraceae</taxon>
        <taxon>Candidatus Nitrobium</taxon>
    </lineage>
</organism>
<comment type="caution">
    <text evidence="3">The sequence shown here is derived from an EMBL/GenBank/DDBJ whole genome shotgun (WGS) entry which is preliminary data.</text>
</comment>
<reference evidence="3" key="1">
    <citation type="journal article" date="2021" name="bioRxiv">
        <title>Unraveling nitrogen, sulfur and carbon metabolic pathways and microbial community transcriptional responses to substrate deprivation and toxicity stresses in a bioreactor mimicking anoxic brackish coastal sediment conditions.</title>
        <authorList>
            <person name="Martins P.D."/>
            <person name="Echeveste M.J."/>
            <person name="Arshad A."/>
            <person name="Kurth J."/>
            <person name="Ouboter H."/>
            <person name="Jetten M.S.M."/>
            <person name="Welte C.U."/>
        </authorList>
    </citation>
    <scope>NUCLEOTIDE SEQUENCE</scope>
    <source>
        <strain evidence="3">MAG_39</strain>
    </source>
</reference>
<feature type="chain" id="PRO_5037466869" evidence="2">
    <location>
        <begin position="19"/>
        <end position="376"/>
    </location>
</feature>
<feature type="compositionally biased region" description="Low complexity" evidence="1">
    <location>
        <begin position="164"/>
        <end position="184"/>
    </location>
</feature>
<feature type="signal peptide" evidence="2">
    <location>
        <begin position="1"/>
        <end position="18"/>
    </location>
</feature>
<dbReference type="EMBL" id="JAIOIV010000027">
    <property type="protein sequence ID" value="MBZ0155191.1"/>
    <property type="molecule type" value="Genomic_DNA"/>
</dbReference>
<protein>
    <submittedName>
        <fullName evidence="3">Uncharacterized protein</fullName>
    </submittedName>
</protein>
<gene>
    <name evidence="3" type="ORF">K8I29_03130</name>
</gene>
<keyword evidence="2" id="KW-0732">Signal</keyword>
<evidence type="ECO:0000256" key="1">
    <source>
        <dbReference type="SAM" id="MobiDB-lite"/>
    </source>
</evidence>